<dbReference type="Proteomes" id="UP000517765">
    <property type="component" value="Unassembled WGS sequence"/>
</dbReference>
<comment type="caution">
    <text evidence="4">The sequence shown here is derived from an EMBL/GenBank/DDBJ whole genome shotgun (WGS) entry which is preliminary data.</text>
</comment>
<dbReference type="EMBL" id="VJYK02000477">
    <property type="protein sequence ID" value="MQS05218.1"/>
    <property type="molecule type" value="Genomic_DNA"/>
</dbReference>
<evidence type="ECO:0000313" key="3">
    <source>
        <dbReference type="EMBL" id="MBB1261803.1"/>
    </source>
</evidence>
<dbReference type="InterPro" id="IPR007630">
    <property type="entry name" value="RNA_pol_sigma70_r4"/>
</dbReference>
<keyword evidence="5" id="KW-1185">Reference proteome</keyword>
<reference evidence="3" key="3">
    <citation type="journal article" name="Syst. Appl. Microbiol.">
        <title>Streptomyces alkaliterrae sp. nov., isolated from an alkaline soil, and emended descriptions of Streptomyces alkaliphilus, Streptomyces calidiresistens and Streptomyces durbertensis.</title>
        <authorList>
            <person name="Swiecimska M."/>
            <person name="Golinska P."/>
            <person name="Nouioui I."/>
            <person name="Wypij M."/>
            <person name="Rai M."/>
            <person name="Sangal V."/>
            <person name="Goodfellow M."/>
        </authorList>
    </citation>
    <scope>NUCLEOTIDE SEQUENCE</scope>
    <source>
        <strain evidence="3">OF8</strain>
    </source>
</reference>
<evidence type="ECO:0000259" key="2">
    <source>
        <dbReference type="Pfam" id="PF04545"/>
    </source>
</evidence>
<dbReference type="GO" id="GO:0006352">
    <property type="term" value="P:DNA-templated transcription initiation"/>
    <property type="evidence" value="ECO:0007669"/>
    <property type="project" value="InterPro"/>
</dbReference>
<evidence type="ECO:0000313" key="5">
    <source>
        <dbReference type="Proteomes" id="UP000320857"/>
    </source>
</evidence>
<dbReference type="Gene3D" id="1.10.10.10">
    <property type="entry name" value="Winged helix-like DNA-binding domain superfamily/Winged helix DNA-binding domain"/>
    <property type="match status" value="1"/>
</dbReference>
<dbReference type="SUPFAM" id="SSF88659">
    <property type="entry name" value="Sigma3 and sigma4 domains of RNA polymerase sigma factors"/>
    <property type="match status" value="1"/>
</dbReference>
<organism evidence="4 5">
    <name type="scientific">Streptomyces alkaliterrae</name>
    <dbReference type="NCBI Taxonomy" id="2213162"/>
    <lineage>
        <taxon>Bacteria</taxon>
        <taxon>Bacillati</taxon>
        <taxon>Actinomycetota</taxon>
        <taxon>Actinomycetes</taxon>
        <taxon>Kitasatosporales</taxon>
        <taxon>Streptomycetaceae</taxon>
        <taxon>Streptomyces</taxon>
    </lineage>
</organism>
<dbReference type="Pfam" id="PF04545">
    <property type="entry name" value="Sigma70_r4"/>
    <property type="match status" value="1"/>
</dbReference>
<dbReference type="GO" id="GO:0003700">
    <property type="term" value="F:DNA-binding transcription factor activity"/>
    <property type="evidence" value="ECO:0007669"/>
    <property type="project" value="InterPro"/>
</dbReference>
<protein>
    <submittedName>
        <fullName evidence="4">RNA polymerase</fullName>
    </submittedName>
</protein>
<dbReference type="OrthoDB" id="4332887at2"/>
<dbReference type="InterPro" id="IPR036388">
    <property type="entry name" value="WH-like_DNA-bd_sf"/>
</dbReference>
<gene>
    <name evidence="4" type="ORF">FNX44_025950</name>
    <name evidence="3" type="ORF">H3147_23740</name>
</gene>
<evidence type="ECO:0000313" key="4">
    <source>
        <dbReference type="EMBL" id="MQS05218.1"/>
    </source>
</evidence>
<dbReference type="AlphaFoldDB" id="A0A5P0YY60"/>
<reference evidence="6" key="2">
    <citation type="submission" date="2020-05" db="EMBL/GenBank/DDBJ databases">
        <title>Classification of alakaliphilic streptomycetes isolated from an alkaline soil next to Lonar Crater, India and a proposal for the recognition of Streptomyces alkaliterrae sp. nov.</title>
        <authorList>
            <person name="Golinska P."/>
        </authorList>
    </citation>
    <scope>NUCLEOTIDE SEQUENCE [LARGE SCALE GENOMIC DNA]</scope>
    <source>
        <strain evidence="6">OF8</strain>
    </source>
</reference>
<dbReference type="RefSeq" id="WP_143651389.1">
    <property type="nucleotide sequence ID" value="NZ_JABJXA010000212.1"/>
</dbReference>
<proteinExistence type="predicted"/>
<evidence type="ECO:0000313" key="6">
    <source>
        <dbReference type="Proteomes" id="UP000517765"/>
    </source>
</evidence>
<accession>A0A5P0YY60</accession>
<feature type="domain" description="RNA polymerase sigma-70 region 4" evidence="2">
    <location>
        <begin position="117"/>
        <end position="165"/>
    </location>
</feature>
<dbReference type="Proteomes" id="UP000320857">
    <property type="component" value="Unassembled WGS sequence"/>
</dbReference>
<evidence type="ECO:0000256" key="1">
    <source>
        <dbReference type="SAM" id="MobiDB-lite"/>
    </source>
</evidence>
<feature type="region of interest" description="Disordered" evidence="1">
    <location>
        <begin position="31"/>
        <end position="67"/>
    </location>
</feature>
<sequence length="175" mass="19360">MGDRADRDRRRAREFEAFVSGAAGRLLRVATLLTTEPLEPPGPPGPPGPSDPPGPGQAGGRPAAPPPAARELLHRALAHTYARWGPHTDPYDTARWQLVHRFTRHARRHRHSLGGPLGDLTPQERVVLVLCVYEEVDEDRVAASLGLPADRVRALRARSVYRLRAARRPAPEVRR</sequence>
<dbReference type="InterPro" id="IPR013324">
    <property type="entry name" value="RNA_pol_sigma_r3/r4-like"/>
</dbReference>
<feature type="compositionally biased region" description="Pro residues" evidence="1">
    <location>
        <begin position="38"/>
        <end position="55"/>
    </location>
</feature>
<name>A0A5P0YY60_9ACTN</name>
<reference evidence="4 5" key="1">
    <citation type="submission" date="2019-10" db="EMBL/GenBank/DDBJ databases">
        <title>Streptomyces sp. nov., a novel actinobacterium isolated from alkaline environment.</title>
        <authorList>
            <person name="Golinska P."/>
        </authorList>
    </citation>
    <scope>NUCLEOTIDE SEQUENCE [LARGE SCALE GENOMIC DNA]</scope>
    <source>
        <strain evidence="4 5">OF1</strain>
    </source>
</reference>
<dbReference type="EMBL" id="JABJXA010000212">
    <property type="protein sequence ID" value="MBB1261803.1"/>
    <property type="molecule type" value="Genomic_DNA"/>
</dbReference>